<evidence type="ECO:0000256" key="1">
    <source>
        <dbReference type="SAM" id="MobiDB-lite"/>
    </source>
</evidence>
<dbReference type="Proteomes" id="UP001500363">
    <property type="component" value="Unassembled WGS sequence"/>
</dbReference>
<evidence type="ECO:0000313" key="2">
    <source>
        <dbReference type="EMBL" id="GAA1519264.1"/>
    </source>
</evidence>
<reference evidence="2 3" key="1">
    <citation type="journal article" date="2019" name="Int. J. Syst. Evol. Microbiol.">
        <title>The Global Catalogue of Microorganisms (GCM) 10K type strain sequencing project: providing services to taxonomists for standard genome sequencing and annotation.</title>
        <authorList>
            <consortium name="The Broad Institute Genomics Platform"/>
            <consortium name="The Broad Institute Genome Sequencing Center for Infectious Disease"/>
            <person name="Wu L."/>
            <person name="Ma J."/>
        </authorList>
    </citation>
    <scope>NUCLEOTIDE SEQUENCE [LARGE SCALE GENOMIC DNA]</scope>
    <source>
        <strain evidence="2 3">JCM 14303</strain>
    </source>
</reference>
<sequence>MTTKEPDLAHRQGIAAARRVGARLGLTDGCDYQTLYDAYRVTYAYQAPLTVRIADDMLADLRADANGSGTDRVVALGRDGHSLSLALRGLLPDFHRRHVSDVVVSRALAENALQDLESQGGHFPLVRAYRRVAPRVDPADTVAGFRVLTEYLRSRGVPVGVPGSGVTVLDTSFKGTVQELLAAVYPETTFQGRYAFLAELPDDPHPGSKRGYEVHLRAGETRQGRPFYELPADESRTFAHVLGINAVEELLDGPRTSPVKIGRHGPVQTAQRKRPDLLLGLSRGRISTRLRSLPVREGVKVVNLWAVSDRARNAATVRESGGDHRAGLEADVHRFRSELRAWISGGSTDPGLREMLDAFVHRSDFRHAEQLGRALDRARWPEQRTAAIWAGYDHCASDDDKRVFVQNVLNGIQTGGGTDGRGPRRGTGSEPGRGSDPGVARDGGDGRDPV</sequence>
<protein>
    <submittedName>
        <fullName evidence="2">Uncharacterized protein</fullName>
    </submittedName>
</protein>
<keyword evidence="3" id="KW-1185">Reference proteome</keyword>
<dbReference type="EMBL" id="BAAANC010000001">
    <property type="protein sequence ID" value="GAA1519264.1"/>
    <property type="molecule type" value="Genomic_DNA"/>
</dbReference>
<dbReference type="RefSeq" id="WP_344172159.1">
    <property type="nucleotide sequence ID" value="NZ_BAAANC010000001.1"/>
</dbReference>
<feature type="region of interest" description="Disordered" evidence="1">
    <location>
        <begin position="411"/>
        <end position="450"/>
    </location>
</feature>
<organism evidence="2 3">
    <name type="scientific">Kribbella lupini</name>
    <dbReference type="NCBI Taxonomy" id="291602"/>
    <lineage>
        <taxon>Bacteria</taxon>
        <taxon>Bacillati</taxon>
        <taxon>Actinomycetota</taxon>
        <taxon>Actinomycetes</taxon>
        <taxon>Propionibacteriales</taxon>
        <taxon>Kribbellaceae</taxon>
        <taxon>Kribbella</taxon>
    </lineage>
</organism>
<accession>A0ABN2AIH5</accession>
<comment type="caution">
    <text evidence="2">The sequence shown here is derived from an EMBL/GenBank/DDBJ whole genome shotgun (WGS) entry which is preliminary data.</text>
</comment>
<gene>
    <name evidence="2" type="ORF">GCM10009741_19350</name>
</gene>
<proteinExistence type="predicted"/>
<name>A0ABN2AIH5_9ACTN</name>
<evidence type="ECO:0000313" key="3">
    <source>
        <dbReference type="Proteomes" id="UP001500363"/>
    </source>
</evidence>